<feature type="compositionally biased region" description="Acidic residues" evidence="1">
    <location>
        <begin position="74"/>
        <end position="101"/>
    </location>
</feature>
<dbReference type="VEuPathDB" id="FungiDB:SMAC_04016"/>
<reference evidence="2 3" key="1">
    <citation type="submission" date="2017-07" db="EMBL/GenBank/DDBJ databases">
        <title>Genome sequence of the Sordaria macrospora wild type strain R19027.</title>
        <authorList>
            <person name="Nowrousian M."/>
            <person name="Teichert I."/>
            <person name="Kueck U."/>
        </authorList>
    </citation>
    <scope>NUCLEOTIDE SEQUENCE [LARGE SCALE GENOMIC DNA]</scope>
    <source>
        <strain evidence="2 3">R19027</strain>
        <tissue evidence="2">Mycelium</tissue>
    </source>
</reference>
<comment type="caution">
    <text evidence="2">The sequence shown here is derived from an EMBL/GenBank/DDBJ whole genome shotgun (WGS) entry which is preliminary data.</text>
</comment>
<accession>A0A8S8ZQT4</accession>
<gene>
    <name evidence="2" type="ORF">SMACR_04016</name>
</gene>
<dbReference type="EMBL" id="NMPR01000081">
    <property type="protein sequence ID" value="KAA8631286.1"/>
    <property type="molecule type" value="Genomic_DNA"/>
</dbReference>
<evidence type="ECO:0000256" key="1">
    <source>
        <dbReference type="SAM" id="MobiDB-lite"/>
    </source>
</evidence>
<dbReference type="AlphaFoldDB" id="A0A8S8ZQT4"/>
<feature type="compositionally biased region" description="Low complexity" evidence="1">
    <location>
        <begin position="24"/>
        <end position="35"/>
    </location>
</feature>
<feature type="region of interest" description="Disordered" evidence="1">
    <location>
        <begin position="1"/>
        <end position="107"/>
    </location>
</feature>
<evidence type="ECO:0000313" key="2">
    <source>
        <dbReference type="EMBL" id="KAA8631286.1"/>
    </source>
</evidence>
<protein>
    <submittedName>
        <fullName evidence="2">Uncharacterized protein</fullName>
    </submittedName>
</protein>
<evidence type="ECO:0000313" key="3">
    <source>
        <dbReference type="Proteomes" id="UP000433876"/>
    </source>
</evidence>
<feature type="compositionally biased region" description="Polar residues" evidence="1">
    <location>
        <begin position="54"/>
        <end position="65"/>
    </location>
</feature>
<name>A0A8S8ZQT4_SORMA</name>
<sequence>MPFNIFEDMEPEVAQPQPLDDLVDSTTHNSDTTSHALREAEVDVKNNNNNNSNTFELSASTTNHHASLKRKLDDYEEPSDPSYDAEGEDESFEEPEPELEEPSLTFPPFDTDDEFEGPTFQEWCAMERSKERSKRNVKDIRKLPGDSDDNDAARVLNGIVSINFLDWLCENHSDIIDSVTDSWGINKSGRLFKLPGDKQPGGEEEEEGDHGEEILSLGSLPVFPDDHYLKFNWISFIALCRCVLMTDKSSLDDDDEQQQQQELLQDLATQSRTLYRSVDTQVIGLVSDQAEALVPVLPEAAWVINVFEIEKVMEALGLNGVQDYLRLEMSEKGDNEGIAEFLMERLRAVEKVGEMAMALREAVLALDEGVF</sequence>
<dbReference type="Proteomes" id="UP000433876">
    <property type="component" value="Unassembled WGS sequence"/>
</dbReference>
<proteinExistence type="predicted"/>
<organism evidence="2 3">
    <name type="scientific">Sordaria macrospora</name>
    <dbReference type="NCBI Taxonomy" id="5147"/>
    <lineage>
        <taxon>Eukaryota</taxon>
        <taxon>Fungi</taxon>
        <taxon>Dikarya</taxon>
        <taxon>Ascomycota</taxon>
        <taxon>Pezizomycotina</taxon>
        <taxon>Sordariomycetes</taxon>
        <taxon>Sordariomycetidae</taxon>
        <taxon>Sordariales</taxon>
        <taxon>Sordariaceae</taxon>
        <taxon>Sordaria</taxon>
    </lineage>
</organism>